<keyword evidence="2" id="KW-1185">Reference proteome</keyword>
<sequence length="120" mass="12750">MTSTASRARAATARPFYSSNASCVSGSSSGGYEGLYNFSYGRGFCSSPYTYSASSSALMLTSCLLNIIGYSLPGLDANFDPLYNFTYNYGYCLTSAYGQEIFIISTPMSGVFATIIGLKA</sequence>
<proteinExistence type="predicted"/>
<protein>
    <submittedName>
        <fullName evidence="1">Uncharacterized protein</fullName>
    </submittedName>
</protein>
<evidence type="ECO:0000313" key="1">
    <source>
        <dbReference type="EMBL" id="KAK3942685.1"/>
    </source>
</evidence>
<gene>
    <name evidence="1" type="ORF">QBC46DRAFT_339186</name>
</gene>
<dbReference type="AlphaFoldDB" id="A0AAN6NBG1"/>
<dbReference type="Proteomes" id="UP001303473">
    <property type="component" value="Unassembled WGS sequence"/>
</dbReference>
<organism evidence="1 2">
    <name type="scientific">Diplogelasinospora grovesii</name>
    <dbReference type="NCBI Taxonomy" id="303347"/>
    <lineage>
        <taxon>Eukaryota</taxon>
        <taxon>Fungi</taxon>
        <taxon>Dikarya</taxon>
        <taxon>Ascomycota</taxon>
        <taxon>Pezizomycotina</taxon>
        <taxon>Sordariomycetes</taxon>
        <taxon>Sordariomycetidae</taxon>
        <taxon>Sordariales</taxon>
        <taxon>Diplogelasinosporaceae</taxon>
        <taxon>Diplogelasinospora</taxon>
    </lineage>
</organism>
<comment type="caution">
    <text evidence="1">The sequence shown here is derived from an EMBL/GenBank/DDBJ whole genome shotgun (WGS) entry which is preliminary data.</text>
</comment>
<evidence type="ECO:0000313" key="2">
    <source>
        <dbReference type="Proteomes" id="UP001303473"/>
    </source>
</evidence>
<name>A0AAN6NBG1_9PEZI</name>
<accession>A0AAN6NBG1</accession>
<dbReference type="EMBL" id="MU853771">
    <property type="protein sequence ID" value="KAK3942685.1"/>
    <property type="molecule type" value="Genomic_DNA"/>
</dbReference>
<reference evidence="2" key="1">
    <citation type="journal article" date="2023" name="Mol. Phylogenet. Evol.">
        <title>Genome-scale phylogeny and comparative genomics of the fungal order Sordariales.</title>
        <authorList>
            <person name="Hensen N."/>
            <person name="Bonometti L."/>
            <person name="Westerberg I."/>
            <person name="Brannstrom I.O."/>
            <person name="Guillou S."/>
            <person name="Cros-Aarteil S."/>
            <person name="Calhoun S."/>
            <person name="Haridas S."/>
            <person name="Kuo A."/>
            <person name="Mondo S."/>
            <person name="Pangilinan J."/>
            <person name="Riley R."/>
            <person name="LaButti K."/>
            <person name="Andreopoulos B."/>
            <person name="Lipzen A."/>
            <person name="Chen C."/>
            <person name="Yan M."/>
            <person name="Daum C."/>
            <person name="Ng V."/>
            <person name="Clum A."/>
            <person name="Steindorff A."/>
            <person name="Ohm R.A."/>
            <person name="Martin F."/>
            <person name="Silar P."/>
            <person name="Natvig D.O."/>
            <person name="Lalanne C."/>
            <person name="Gautier V."/>
            <person name="Ament-Velasquez S.L."/>
            <person name="Kruys A."/>
            <person name="Hutchinson M.I."/>
            <person name="Powell A.J."/>
            <person name="Barry K."/>
            <person name="Miller A.N."/>
            <person name="Grigoriev I.V."/>
            <person name="Debuchy R."/>
            <person name="Gladieux P."/>
            <person name="Hiltunen Thoren M."/>
            <person name="Johannesson H."/>
        </authorList>
    </citation>
    <scope>NUCLEOTIDE SEQUENCE [LARGE SCALE GENOMIC DNA]</scope>
    <source>
        <strain evidence="2">CBS 340.73</strain>
    </source>
</reference>